<evidence type="ECO:0000313" key="3">
    <source>
        <dbReference type="Proteomes" id="UP000245771"/>
    </source>
</evidence>
<dbReference type="AlphaFoldDB" id="A0A316VEP4"/>
<organism evidence="2 3">
    <name type="scientific">Meira miltonrushii</name>
    <dbReference type="NCBI Taxonomy" id="1280837"/>
    <lineage>
        <taxon>Eukaryota</taxon>
        <taxon>Fungi</taxon>
        <taxon>Dikarya</taxon>
        <taxon>Basidiomycota</taxon>
        <taxon>Ustilaginomycotina</taxon>
        <taxon>Exobasidiomycetes</taxon>
        <taxon>Exobasidiales</taxon>
        <taxon>Brachybasidiaceae</taxon>
        <taxon>Meira</taxon>
    </lineage>
</organism>
<accession>A0A316VEP4</accession>
<dbReference type="OrthoDB" id="3649348at2759"/>
<evidence type="ECO:0000256" key="1">
    <source>
        <dbReference type="SAM" id="MobiDB-lite"/>
    </source>
</evidence>
<proteinExistence type="predicted"/>
<feature type="region of interest" description="Disordered" evidence="1">
    <location>
        <begin position="84"/>
        <end position="108"/>
    </location>
</feature>
<reference evidence="2 3" key="1">
    <citation type="journal article" date="2018" name="Mol. Biol. Evol.">
        <title>Broad Genomic Sampling Reveals a Smut Pathogenic Ancestry of the Fungal Clade Ustilaginomycotina.</title>
        <authorList>
            <person name="Kijpornyongpan T."/>
            <person name="Mondo S.J."/>
            <person name="Barry K."/>
            <person name="Sandor L."/>
            <person name="Lee J."/>
            <person name="Lipzen A."/>
            <person name="Pangilinan J."/>
            <person name="LaButti K."/>
            <person name="Hainaut M."/>
            <person name="Henrissat B."/>
            <person name="Grigoriev I.V."/>
            <person name="Spatafora J.W."/>
            <person name="Aime M.C."/>
        </authorList>
    </citation>
    <scope>NUCLEOTIDE SEQUENCE [LARGE SCALE GENOMIC DNA]</scope>
    <source>
        <strain evidence="2 3">MCA 3882</strain>
    </source>
</reference>
<dbReference type="STRING" id="1280837.A0A316VEP4"/>
<protein>
    <submittedName>
        <fullName evidence="2">Uncharacterized protein</fullName>
    </submittedName>
</protein>
<dbReference type="EMBL" id="KZ819603">
    <property type="protein sequence ID" value="PWN35774.1"/>
    <property type="molecule type" value="Genomic_DNA"/>
</dbReference>
<keyword evidence="3" id="KW-1185">Reference proteome</keyword>
<dbReference type="Proteomes" id="UP000245771">
    <property type="component" value="Unassembled WGS sequence"/>
</dbReference>
<dbReference type="RefSeq" id="XP_025356076.1">
    <property type="nucleotide sequence ID" value="XM_025502393.1"/>
</dbReference>
<feature type="compositionally biased region" description="Polar residues" evidence="1">
    <location>
        <begin position="96"/>
        <end position="106"/>
    </location>
</feature>
<dbReference type="GeneID" id="37024174"/>
<sequence length="140" mass="15296">MTSVKGVLPIILCGKSTNVANAVSKALQPQIQITHTYFSVESAKEEIPKVLKIKDENRPLAVMLGGAFDDQAFSDIRNAVSQSGEKTTWLRKDNNQKASVSPSENQAGYGEEVALRAKELLLKLASNQSLYNPSNDVEVY</sequence>
<name>A0A316VEP4_9BASI</name>
<dbReference type="InParanoid" id="A0A316VEP4"/>
<evidence type="ECO:0000313" key="2">
    <source>
        <dbReference type="EMBL" id="PWN35774.1"/>
    </source>
</evidence>
<gene>
    <name evidence="2" type="ORF">FA14DRAFT_46748</name>
</gene>